<feature type="region of interest" description="Disordered" evidence="8">
    <location>
        <begin position="2203"/>
        <end position="2285"/>
    </location>
</feature>
<gene>
    <name evidence="11" type="ORF">MEDL_30073</name>
</gene>
<feature type="compositionally biased region" description="Low complexity" evidence="8">
    <location>
        <begin position="1905"/>
        <end position="1915"/>
    </location>
</feature>
<comment type="caution">
    <text evidence="6">Lacks conserved residue(s) required for the propagation of feature annotation.</text>
</comment>
<dbReference type="InterPro" id="IPR011390">
    <property type="entry name" value="IGFBP_rP_mac25"/>
</dbReference>
<comment type="subcellular location">
    <subcellularLocation>
        <location evidence="1">Secreted</location>
    </subcellularLocation>
</comment>
<keyword evidence="7" id="KW-0175">Coiled coil</keyword>
<feature type="compositionally biased region" description="Low complexity" evidence="8">
    <location>
        <begin position="1684"/>
        <end position="1696"/>
    </location>
</feature>
<evidence type="ECO:0000256" key="3">
    <source>
        <dbReference type="ARBA" id="ARBA00022729"/>
    </source>
</evidence>
<feature type="disulfide bond" evidence="6">
    <location>
        <begin position="2325"/>
        <end position="2345"/>
    </location>
</feature>
<dbReference type="GO" id="GO:0001558">
    <property type="term" value="P:regulation of cell growth"/>
    <property type="evidence" value="ECO:0007669"/>
    <property type="project" value="InterPro"/>
</dbReference>
<dbReference type="GO" id="GO:0009966">
    <property type="term" value="P:regulation of signal transduction"/>
    <property type="evidence" value="ECO:0007669"/>
    <property type="project" value="TreeGrafter"/>
</dbReference>
<dbReference type="Pfam" id="PF00219">
    <property type="entry name" value="IGFBP"/>
    <property type="match status" value="1"/>
</dbReference>
<evidence type="ECO:0000256" key="2">
    <source>
        <dbReference type="ARBA" id="ARBA00022525"/>
    </source>
</evidence>
<dbReference type="InterPro" id="IPR009030">
    <property type="entry name" value="Growth_fac_rcpt_cys_sf"/>
</dbReference>
<feature type="region of interest" description="Disordered" evidence="8">
    <location>
        <begin position="1762"/>
        <end position="1784"/>
    </location>
</feature>
<dbReference type="SUPFAM" id="SSF57184">
    <property type="entry name" value="Growth factor receptor domain"/>
    <property type="match status" value="1"/>
</dbReference>
<evidence type="ECO:0000313" key="11">
    <source>
        <dbReference type="EMBL" id="CAG2216331.1"/>
    </source>
</evidence>
<sequence>MADSRRSTSNDLQESYTKKRLEMVQKRMEELNKIRRQKYKIRLEREVRKKLSREADAIFRNKKTKVLLKGKRIDYPKTKNFKIQDSWESRKRSQEEKLSREADALVRIQEQKDKSIAERERRATIQRQKLQDSLEKIRQKMKQEQEAVERKHARRLSERLALADIKSMARRNAKRRSRKPQFLSMWGIVSSLRRMELSNLKEKRSERFLQMLTDAYDEISIFIDETTYGDEFEDTSANEEEQFQLKAREIVMDVYNTVKQEHYSEMLPLPDDEDYDGHEEGQISFRGRLSEIPHTSGESLTPLLYFVFSEGQISFRGRLSVIPHTSGESLTTSFYKPTGDHEVTPVPSIYKMENIKLEEAKEAERRRQEDMKMAESLLLRLLDDLSQDKLQKDDIVQLTTYCMEMVEKRDYEIAVLQDLDVNDLNEYQVSGLADNLVKFTLERLLDDLKRGQLSKEDLTKLTLSIIGSDSVDMEESMDKAIDKFVEDTLQDIVQDEDLHVESPTNDAMLDDFIIRTLQTLADDVENGRLSKEMIEDMLNLMNAEVSSNVTHESTDTNFKSILQRIIEDLESQKGESLYRVVHAFVSSYMSFKESSQESLSDLVNIVINRITTELSGDTKELETLTQLAKTMSTQSLTTAQMSGIANNVIATLDEEGRSLTEIARLVVEDAIERAKAKIIGAHSNELTLIATTLTSSINDVLRDSNTDIEEKDIPFAHNVSMFVTDVLKVVYTNLQKGYFTESDVADMVTNVQRIIDSREDKHAVLTNHIKYLLADLDAGLLDSKDLEEIGQELIYCGKKMTDRSSSMERRTPSLTSTAVANNLIEHLLESLQVEFEKGNVEKEALKELALCILQSTSSTISLVASNDSKIAEDVVRSALGKIMDEIDDGKLNRMTLVSMASSAVSIFSEDFDRNETLNTIMRNIISKLREDKISLQEVRAIFRVILRKYQYDHSVMFPREVPTSADSELAESLIRETIIKIDRDLRSGHFSEDDLLLFADESKRSRGKIIGEMPDDIINLVSSIIKHLQSQVRESTDASEVIRFLRTVDTENCDNIKTNAEVNQSLNRILEEIASSRHSSSYLKKILRHFVSHVGTHDDILAVGGILQTMNVGVLSNFVKITVADVLSDVRKSRMKSAGLTLDMSHSDTGMLMKTASSMVANRLVQQLLTRVERTVLSGKPLASDTELESEGSEGKDGQRGPSFANFENDLLCRISSNEIGTHILETLNNIISNMRLDRSVDRISNIAGEGYGNAQKRISSGVIEDFVLETLQDIVENMQDQMSYADMRDMQGITNDASQTSIFVMDVMNNILKDMAETIREKEEDNKKLAVTNSDSIKGTSTVSLEAEAVVVEALHNIVRDFVGESDAEQITMNSFNFDGKGTKKYVIGTLQNIKRDFGDPNNKNVRHAVTDIIQNTVEDAGQSKESDHNIDNFVENTIDMIIETLENNKLRTNDQVRQGASQPSVESEVALDLLVIPSGVSESMLLDGRTMSLQKMAEMTTRMLRMYDENIQSTRGSKQEIVGEIPGEKVVELLSEAVSKTLSNVESGKLSEKEVHELATALSERYPVATLNEQDNSLNISKSSASDDKTVEDFVVATLEKVKAELQTGVIDEDRLKMVVQSMTDMHNGSKENIDIIQHASVTSVPSEIITKLVKNVLSNIASSFSDNDIVIHEDSRKKQGSIKSLSSEGSSKSNKSDDRKANINPNAAKCRLSALSSDRVNTPLKTTPVPILHSYCEIRDKPLDNKEYGMMQSVPSNNYSSFEKTGKSKPMCMVTPQKSAKTTPVANMKNRRTRMNVNPTNGSPINRHVVSNARTITAVHKDSPFPGRPILPHHVRIPHADPKRPVLNERVTKQLETSSRERFAERQETPNRRSTNAGIAVQSPKRATNLLSPKVHRRQQVEQRSVSEQSHQTTRITPTQKERNRCVSTMEKNEKKVVPTNAKRSLNIDKKSAAKKSSPEIRIPSASSVGDKISTTSKIPSNDMQKPVIKPVHTATLEVEKSVSELEEDCGSRIKFITCLSCDCDYRHRDTYCGPVPTCPTTSTLVLDPCGCCQICSKIEGEVCGGPWKIYGKCTSGLNCQASVPTDTLGAGGNFGNHHEPKGVCRKPGEVLQASRPCFVALKQYQTDIHIRGKRQAVTNRQPLSTSKQVTKPTLNSTTHLLVSLSKTTANQSSNGPSSPNYTTLMKLLSQITTDSPLNITTGSLNMTPNDTITTPQSGTSEQITEDQTTVTASFTSSEPLTTEDNSFTSESSTEATTFTVVSTTDTESTSESITTTPDMSTEVFTTPTVPTTTPCPLKPRCTPEGWFAPTQCDPCVGECWCVYYSNGQEVPNTRKQGRVRCT</sequence>
<evidence type="ECO:0000256" key="6">
    <source>
        <dbReference type="PROSITE-ProRule" id="PRU00500"/>
    </source>
</evidence>
<feature type="domain" description="Thyroglobulin type-1" evidence="9">
    <location>
        <begin position="2296"/>
        <end position="2345"/>
    </location>
</feature>
<dbReference type="PANTHER" id="PTHR14186:SF20">
    <property type="entry name" value="CYSTEINE-RICH MOTOR NEURON 1 PROTEIN-LIKE"/>
    <property type="match status" value="1"/>
</dbReference>
<dbReference type="Proteomes" id="UP000683360">
    <property type="component" value="Unassembled WGS sequence"/>
</dbReference>
<evidence type="ECO:0000256" key="4">
    <source>
        <dbReference type="ARBA" id="ARBA00023157"/>
    </source>
</evidence>
<dbReference type="Gene3D" id="4.10.40.20">
    <property type="match status" value="1"/>
</dbReference>
<dbReference type="SMART" id="SM00121">
    <property type="entry name" value="IB"/>
    <property type="match status" value="1"/>
</dbReference>
<keyword evidence="3" id="KW-0732">Signal</keyword>
<dbReference type="InterPro" id="IPR036857">
    <property type="entry name" value="Thyroglobulin_1_sf"/>
</dbReference>
<keyword evidence="2" id="KW-0964">Secreted</keyword>
<proteinExistence type="predicted"/>
<protein>
    <submittedName>
        <fullName evidence="11">Uncharacterized protein</fullName>
    </submittedName>
</protein>
<evidence type="ECO:0000313" key="12">
    <source>
        <dbReference type="Proteomes" id="UP000683360"/>
    </source>
</evidence>
<dbReference type="SUPFAM" id="SSF57610">
    <property type="entry name" value="Thyroglobulin type-1 domain"/>
    <property type="match status" value="1"/>
</dbReference>
<accession>A0A8S3S6U6</accession>
<keyword evidence="5" id="KW-0340">Growth factor binding</keyword>
<dbReference type="SUPFAM" id="SSF48371">
    <property type="entry name" value="ARM repeat"/>
    <property type="match status" value="1"/>
</dbReference>
<evidence type="ECO:0000256" key="5">
    <source>
        <dbReference type="ARBA" id="ARBA00023183"/>
    </source>
</evidence>
<organism evidence="11 12">
    <name type="scientific">Mytilus edulis</name>
    <name type="common">Blue mussel</name>
    <dbReference type="NCBI Taxonomy" id="6550"/>
    <lineage>
        <taxon>Eukaryota</taxon>
        <taxon>Metazoa</taxon>
        <taxon>Spiralia</taxon>
        <taxon>Lophotrochozoa</taxon>
        <taxon>Mollusca</taxon>
        <taxon>Bivalvia</taxon>
        <taxon>Autobranchia</taxon>
        <taxon>Pteriomorphia</taxon>
        <taxon>Mytilida</taxon>
        <taxon>Mytiloidea</taxon>
        <taxon>Mytilidae</taxon>
        <taxon>Mytilinae</taxon>
        <taxon>Mytilus</taxon>
    </lineage>
</organism>
<feature type="region of interest" description="Disordered" evidence="8">
    <location>
        <begin position="1180"/>
        <end position="1202"/>
    </location>
</feature>
<dbReference type="InterPro" id="IPR016024">
    <property type="entry name" value="ARM-type_fold"/>
</dbReference>
<evidence type="ECO:0000256" key="8">
    <source>
        <dbReference type="SAM" id="MobiDB-lite"/>
    </source>
</evidence>
<dbReference type="InterPro" id="IPR000867">
    <property type="entry name" value="IGFBP-like"/>
</dbReference>
<reference evidence="11" key="1">
    <citation type="submission" date="2021-03" db="EMBL/GenBank/DDBJ databases">
        <authorList>
            <person name="Bekaert M."/>
        </authorList>
    </citation>
    <scope>NUCLEOTIDE SEQUENCE</scope>
</reference>
<feature type="domain" description="IGFBP N-terminal" evidence="10">
    <location>
        <begin position="2018"/>
        <end position="2111"/>
    </location>
</feature>
<evidence type="ECO:0000259" key="10">
    <source>
        <dbReference type="PROSITE" id="PS51323"/>
    </source>
</evidence>
<dbReference type="Gene3D" id="4.10.800.10">
    <property type="entry name" value="Thyroglobulin type-1"/>
    <property type="match status" value="1"/>
</dbReference>
<dbReference type="PANTHER" id="PTHR14186">
    <property type="entry name" value="INSULIN-LIKE GROWTH FACTOR BINDING PROTEIN-RELATED"/>
    <property type="match status" value="1"/>
</dbReference>
<dbReference type="GO" id="GO:0005576">
    <property type="term" value="C:extracellular region"/>
    <property type="evidence" value="ECO:0007669"/>
    <property type="project" value="UniProtKB-SubCell"/>
</dbReference>
<keyword evidence="12" id="KW-1185">Reference proteome</keyword>
<feature type="compositionally biased region" description="Basic and acidic residues" evidence="8">
    <location>
        <begin position="1852"/>
        <end position="1874"/>
    </location>
</feature>
<feature type="region of interest" description="Disordered" evidence="8">
    <location>
        <begin position="1852"/>
        <end position="1928"/>
    </location>
</feature>
<dbReference type="PROSITE" id="PS51323">
    <property type="entry name" value="IGFBP_N_2"/>
    <property type="match status" value="1"/>
</dbReference>
<feature type="compositionally biased region" description="Polar residues" evidence="8">
    <location>
        <begin position="2203"/>
        <end position="2249"/>
    </location>
</feature>
<feature type="coiled-coil region" evidence="7">
    <location>
        <begin position="91"/>
        <end position="154"/>
    </location>
</feature>
<dbReference type="SMART" id="SM00211">
    <property type="entry name" value="TY"/>
    <property type="match status" value="1"/>
</dbReference>
<dbReference type="InterPro" id="IPR000716">
    <property type="entry name" value="Thyroglobulin_1"/>
</dbReference>
<dbReference type="CDD" id="cd00191">
    <property type="entry name" value="TY"/>
    <property type="match status" value="1"/>
</dbReference>
<evidence type="ECO:0000256" key="7">
    <source>
        <dbReference type="SAM" id="Coils"/>
    </source>
</evidence>
<dbReference type="EMBL" id="CAJPWZ010001480">
    <property type="protein sequence ID" value="CAG2216331.1"/>
    <property type="molecule type" value="Genomic_DNA"/>
</dbReference>
<feature type="coiled-coil region" evidence="7">
    <location>
        <begin position="1306"/>
        <end position="1333"/>
    </location>
</feature>
<feature type="disulfide bond" evidence="6">
    <location>
        <begin position="2316"/>
        <end position="2323"/>
    </location>
</feature>
<name>A0A8S3S6U6_MYTED</name>
<feature type="region of interest" description="Disordered" evidence="8">
    <location>
        <begin position="1953"/>
        <end position="1988"/>
    </location>
</feature>
<feature type="compositionally biased region" description="Low complexity" evidence="8">
    <location>
        <begin position="2250"/>
        <end position="2280"/>
    </location>
</feature>
<feature type="compositionally biased region" description="Polar residues" evidence="8">
    <location>
        <begin position="1968"/>
        <end position="1987"/>
    </location>
</feature>
<dbReference type="Pfam" id="PF00086">
    <property type="entry name" value="Thyroglobulin_1"/>
    <property type="match status" value="1"/>
</dbReference>
<keyword evidence="4 6" id="KW-1015">Disulfide bond</keyword>
<dbReference type="OrthoDB" id="8197715at2759"/>
<feature type="region of interest" description="Disordered" evidence="8">
    <location>
        <begin position="1678"/>
        <end position="1708"/>
    </location>
</feature>
<evidence type="ECO:0000259" key="9">
    <source>
        <dbReference type="PROSITE" id="PS51162"/>
    </source>
</evidence>
<evidence type="ECO:0000256" key="1">
    <source>
        <dbReference type="ARBA" id="ARBA00004613"/>
    </source>
</evidence>
<comment type="caution">
    <text evidence="11">The sequence shown here is derived from an EMBL/GenBank/DDBJ whole genome shotgun (WGS) entry which is preliminary data.</text>
</comment>
<dbReference type="GO" id="GO:0005520">
    <property type="term" value="F:insulin-like growth factor binding"/>
    <property type="evidence" value="ECO:0007669"/>
    <property type="project" value="InterPro"/>
</dbReference>
<dbReference type="PROSITE" id="PS51162">
    <property type="entry name" value="THYROGLOBULIN_1_2"/>
    <property type="match status" value="1"/>
</dbReference>